<name>A0A0A2E689_9PORP</name>
<protein>
    <recommendedName>
        <fullName evidence="3">WD40-like Beta Propeller Repeat</fullName>
    </recommendedName>
</protein>
<dbReference type="AlphaFoldDB" id="A0A0A2E689"/>
<dbReference type="EMBL" id="JRFA01000025">
    <property type="protein sequence ID" value="KGN72950.1"/>
    <property type="molecule type" value="Genomic_DNA"/>
</dbReference>
<sequence>MYLRANPALFIILFVGNFLLFSGSFRIQAQEQKTETAINEMIEQHRYQEAIQKLSGKPADKNTKYLLGSLHLKMGNLSEAIPFLEETAPRMGEKGALELAKAYYLSYQFDKSEEQLKKYFKLLRRKSQPAEEAKALGKRLQLATKFLDNTERITVVDSTVVPKKYFINNISFHKGDGSLAIQNKEDKPIFTSRFVNGHNSYALFAANDGDSITSNQNIYRQSFIGNEWSEPQAIDALNTAENENFPILKQDGLTLIFARESTEGLGGYDLYMTRRNLNDESFLSPTLMGMPYNSPYNDYLLAYDEVKNRGALVSDRFCHPDSVCIYTFIPNESNTPIATDNRDIKRLWASWLSIAATQEAGEMKYNETNEKKKDKEDFSFVLGQGKTYTQWSDFKSSKAKNLFKQLQELNEHKDLISSNLDFLRTEYNNAPAAKKETMRSNILQREIQLDKIRVQYDLLLKEIRNTELSNDNNEKNNE</sequence>
<dbReference type="STRING" id="28115.HQ47_08805"/>
<evidence type="ECO:0000313" key="2">
    <source>
        <dbReference type="Proteomes" id="UP000030103"/>
    </source>
</evidence>
<dbReference type="eggNOG" id="COG0457">
    <property type="taxonomic scope" value="Bacteria"/>
</dbReference>
<reference evidence="1 2" key="1">
    <citation type="submission" date="2014-09" db="EMBL/GenBank/DDBJ databases">
        <title>Draft Genome Sequence of Porphyromonas macacae COT-192_OH2859.</title>
        <authorList>
            <person name="Wallis C."/>
            <person name="Deusch O."/>
            <person name="O'Flynn C."/>
            <person name="Davis I."/>
            <person name="Horsfall A."/>
            <person name="Kirkwood N."/>
            <person name="Harris S."/>
            <person name="Eisen J.A."/>
            <person name="Coil D.A."/>
            <person name="Darling A.E."/>
            <person name="Jospin G."/>
            <person name="Alexiev A."/>
        </authorList>
    </citation>
    <scope>NUCLEOTIDE SEQUENCE [LARGE SCALE GENOMIC DNA]</scope>
    <source>
        <strain evidence="2">COT-192 OH2859</strain>
    </source>
</reference>
<dbReference type="Gene3D" id="1.25.40.10">
    <property type="entry name" value="Tetratricopeptide repeat domain"/>
    <property type="match status" value="1"/>
</dbReference>
<dbReference type="Proteomes" id="UP000030103">
    <property type="component" value="Unassembled WGS sequence"/>
</dbReference>
<evidence type="ECO:0000313" key="1">
    <source>
        <dbReference type="EMBL" id="KGN72950.1"/>
    </source>
</evidence>
<keyword evidence="2" id="KW-1185">Reference proteome</keyword>
<comment type="caution">
    <text evidence="1">The sequence shown here is derived from an EMBL/GenBank/DDBJ whole genome shotgun (WGS) entry which is preliminary data.</text>
</comment>
<proteinExistence type="predicted"/>
<gene>
    <name evidence="1" type="ORF">HQ47_08805</name>
</gene>
<dbReference type="InterPro" id="IPR011990">
    <property type="entry name" value="TPR-like_helical_dom_sf"/>
</dbReference>
<accession>A0A0A2E689</accession>
<organism evidence="1 2">
    <name type="scientific">Porphyromonas macacae</name>
    <dbReference type="NCBI Taxonomy" id="28115"/>
    <lineage>
        <taxon>Bacteria</taxon>
        <taxon>Pseudomonadati</taxon>
        <taxon>Bacteroidota</taxon>
        <taxon>Bacteroidia</taxon>
        <taxon>Bacteroidales</taxon>
        <taxon>Porphyromonadaceae</taxon>
        <taxon>Porphyromonas</taxon>
    </lineage>
</organism>
<evidence type="ECO:0008006" key="3">
    <source>
        <dbReference type="Google" id="ProtNLM"/>
    </source>
</evidence>